<sequence>MKICNIFALVPYSLFVVQYKSEETHEFGRLFACWNDAVFLEDFFEKHQDDLAAFWPEITLEEAVIRTRNEARVLESRLLAVARKGRHSQFENLSTMFKPLHNYTYSVSEFEKSKATGGQAKSWLRIYAVRIDVNLFIISGGAIKLSRTMNERAHLLAELRKMEVVCDYLRTDREDEFGIFELF</sequence>
<dbReference type="Proteomes" id="UP000679725">
    <property type="component" value="Unassembled WGS sequence"/>
</dbReference>
<keyword evidence="2" id="KW-1185">Reference proteome</keyword>
<protein>
    <submittedName>
        <fullName evidence="1">Uncharacterized protein</fullName>
    </submittedName>
</protein>
<accession>A0ABM8UMY9</accession>
<evidence type="ECO:0000313" key="1">
    <source>
        <dbReference type="EMBL" id="CAG5068815.1"/>
    </source>
</evidence>
<comment type="caution">
    <text evidence="1">The sequence shown here is derived from an EMBL/GenBank/DDBJ whole genome shotgun (WGS) entry which is preliminary data.</text>
</comment>
<organism evidence="1 2">
    <name type="scientific">Dyadobacter linearis</name>
    <dbReference type="NCBI Taxonomy" id="2823330"/>
    <lineage>
        <taxon>Bacteria</taxon>
        <taxon>Pseudomonadati</taxon>
        <taxon>Bacteroidota</taxon>
        <taxon>Cytophagia</taxon>
        <taxon>Cytophagales</taxon>
        <taxon>Spirosomataceae</taxon>
        <taxon>Dyadobacter</taxon>
    </lineage>
</organism>
<dbReference type="RefSeq" id="WP_215232942.1">
    <property type="nucleotide sequence ID" value="NZ_CAJRAU010000002.1"/>
</dbReference>
<name>A0ABM8UMY9_9BACT</name>
<proteinExistence type="predicted"/>
<reference evidence="1 2" key="1">
    <citation type="submission" date="2021-04" db="EMBL/GenBank/DDBJ databases">
        <authorList>
            <person name="Rodrigo-Torres L."/>
            <person name="Arahal R. D."/>
            <person name="Lucena T."/>
        </authorList>
    </citation>
    <scope>NUCLEOTIDE SEQUENCE [LARGE SCALE GENOMIC DNA]</scope>
    <source>
        <strain evidence="1 2">CECT 9623</strain>
    </source>
</reference>
<evidence type="ECO:0000313" key="2">
    <source>
        <dbReference type="Proteomes" id="UP000679725"/>
    </source>
</evidence>
<gene>
    <name evidence="1" type="ORF">DYBT9623_01547</name>
</gene>
<dbReference type="EMBL" id="CAJRAU010000002">
    <property type="protein sequence ID" value="CAG5068815.1"/>
    <property type="molecule type" value="Genomic_DNA"/>
</dbReference>